<evidence type="ECO:0000256" key="6">
    <source>
        <dbReference type="SAM" id="Coils"/>
    </source>
</evidence>
<accession>T1KQV9</accession>
<organism evidence="8 9">
    <name type="scientific">Tetranychus urticae</name>
    <name type="common">Two-spotted spider mite</name>
    <dbReference type="NCBI Taxonomy" id="32264"/>
    <lineage>
        <taxon>Eukaryota</taxon>
        <taxon>Metazoa</taxon>
        <taxon>Ecdysozoa</taxon>
        <taxon>Arthropoda</taxon>
        <taxon>Chelicerata</taxon>
        <taxon>Arachnida</taxon>
        <taxon>Acari</taxon>
        <taxon>Acariformes</taxon>
        <taxon>Trombidiformes</taxon>
        <taxon>Prostigmata</taxon>
        <taxon>Eleutherengona</taxon>
        <taxon>Raphignathae</taxon>
        <taxon>Tetranychoidea</taxon>
        <taxon>Tetranychidae</taxon>
        <taxon>Tetranychus</taxon>
    </lineage>
</organism>
<dbReference type="STRING" id="32264.T1KQV9"/>
<keyword evidence="9" id="KW-1185">Reference proteome</keyword>
<dbReference type="InterPro" id="IPR013907">
    <property type="entry name" value="Sds3"/>
</dbReference>
<keyword evidence="6" id="KW-0175">Coiled coil</keyword>
<proteinExistence type="predicted"/>
<keyword evidence="4" id="KW-0804">Transcription</keyword>
<dbReference type="eggNOG" id="KOG4466">
    <property type="taxonomic scope" value="Eukaryota"/>
</dbReference>
<evidence type="ECO:0000256" key="4">
    <source>
        <dbReference type="ARBA" id="ARBA00023163"/>
    </source>
</evidence>
<protein>
    <recommendedName>
        <fullName evidence="10">Sin3 histone deacetylase corepressor complex component SDS3</fullName>
    </recommendedName>
</protein>
<keyword evidence="2" id="KW-0678">Repressor</keyword>
<name>T1KQV9_TETUR</name>
<evidence type="ECO:0000256" key="2">
    <source>
        <dbReference type="ARBA" id="ARBA00022491"/>
    </source>
</evidence>
<dbReference type="Pfam" id="PF08598">
    <property type="entry name" value="Sds3"/>
    <property type="match status" value="1"/>
</dbReference>
<dbReference type="GO" id="GO:0010468">
    <property type="term" value="P:regulation of gene expression"/>
    <property type="evidence" value="ECO:0007669"/>
    <property type="project" value="UniProtKB-ARBA"/>
</dbReference>
<dbReference type="SMART" id="SM01401">
    <property type="entry name" value="Sds3"/>
    <property type="match status" value="1"/>
</dbReference>
<reference evidence="8" key="2">
    <citation type="submission" date="2015-06" db="UniProtKB">
        <authorList>
            <consortium name="EnsemblMetazoa"/>
        </authorList>
    </citation>
    <scope>IDENTIFICATION</scope>
</reference>
<keyword evidence="5" id="KW-0539">Nucleus</keyword>
<evidence type="ECO:0000313" key="8">
    <source>
        <dbReference type="EnsemblMetazoa" id="tetur18g01340.1"/>
    </source>
</evidence>
<dbReference type="EMBL" id="CAEY01000382">
    <property type="status" value="NOT_ANNOTATED_CDS"/>
    <property type="molecule type" value="Genomic_DNA"/>
</dbReference>
<dbReference type="PANTHER" id="PTHR21964">
    <property type="entry name" value="BREAST CANCER METASTASIS-SUPPRESSOR 1"/>
    <property type="match status" value="1"/>
</dbReference>
<comment type="subcellular location">
    <subcellularLocation>
        <location evidence="1">Nucleus</location>
    </subcellularLocation>
</comment>
<evidence type="ECO:0000256" key="7">
    <source>
        <dbReference type="SAM" id="MobiDB-lite"/>
    </source>
</evidence>
<evidence type="ECO:0000313" key="9">
    <source>
        <dbReference type="Proteomes" id="UP000015104"/>
    </source>
</evidence>
<dbReference type="HOGENOM" id="CLU_1379741_0_0_1"/>
<dbReference type="GO" id="GO:0005654">
    <property type="term" value="C:nucleoplasm"/>
    <property type="evidence" value="ECO:0007669"/>
    <property type="project" value="UniProtKB-ARBA"/>
</dbReference>
<feature type="coiled-coil region" evidence="6">
    <location>
        <begin position="97"/>
        <end position="139"/>
    </location>
</feature>
<dbReference type="EnsemblMetazoa" id="tetur18g01340.1">
    <property type="protein sequence ID" value="tetur18g01340.1"/>
    <property type="gene ID" value="tetur18g01340"/>
</dbReference>
<evidence type="ECO:0000256" key="5">
    <source>
        <dbReference type="ARBA" id="ARBA00023242"/>
    </source>
</evidence>
<evidence type="ECO:0000256" key="3">
    <source>
        <dbReference type="ARBA" id="ARBA00023015"/>
    </source>
</evidence>
<reference evidence="9" key="1">
    <citation type="submission" date="2011-08" db="EMBL/GenBank/DDBJ databases">
        <authorList>
            <person name="Rombauts S."/>
        </authorList>
    </citation>
    <scope>NUCLEOTIDE SEQUENCE</scope>
    <source>
        <strain evidence="9">London</strain>
    </source>
</reference>
<evidence type="ECO:0000256" key="1">
    <source>
        <dbReference type="ARBA" id="ARBA00004123"/>
    </source>
</evidence>
<keyword evidence="3" id="KW-0805">Transcription regulation</keyword>
<feature type="region of interest" description="Disordered" evidence="7">
    <location>
        <begin position="147"/>
        <end position="168"/>
    </location>
</feature>
<dbReference type="OrthoDB" id="70376at2759"/>
<sequence>MSDTDYTSETDDASETEVVMERYDDDYLEIKGQSDILNRMYKDKLSNLEEQLRQLDEGIHPDYVRRIETFEKECQDRLILNEAYLAYETERIEKEFISEQQAALRDFEERKIELKKSLIADLEEKKKIAESERFSLELNSDSVETKTSITRKLRRRQNDPVPVPEKRKRGLPTQLNYLLDERDINDDLKALTKVISNR</sequence>
<dbReference type="Proteomes" id="UP000015104">
    <property type="component" value="Unassembled WGS sequence"/>
</dbReference>
<dbReference type="AlphaFoldDB" id="T1KQV9"/>
<gene>
    <name evidence="8" type="primary">107366512</name>
</gene>
<evidence type="ECO:0008006" key="10">
    <source>
        <dbReference type="Google" id="ProtNLM"/>
    </source>
</evidence>